<dbReference type="InterPro" id="IPR017907">
    <property type="entry name" value="Znf_RING_CS"/>
</dbReference>
<dbReference type="PROSITE" id="PS00518">
    <property type="entry name" value="ZF_RING_1"/>
    <property type="match status" value="1"/>
</dbReference>
<evidence type="ECO:0000256" key="3">
    <source>
        <dbReference type="ARBA" id="ARBA00022833"/>
    </source>
</evidence>
<evidence type="ECO:0000256" key="1">
    <source>
        <dbReference type="ARBA" id="ARBA00022723"/>
    </source>
</evidence>
<dbReference type="PROSITE" id="PS51635">
    <property type="entry name" value="PNPLA"/>
    <property type="match status" value="1"/>
</dbReference>
<feature type="domain" description="RING-type" evidence="7">
    <location>
        <begin position="404"/>
        <end position="450"/>
    </location>
</feature>
<name>A0A9W9V264_PENBR</name>
<feature type="active site" description="Proton acceptor" evidence="6">
    <location>
        <position position="692"/>
    </location>
</feature>
<dbReference type="GO" id="GO:0047499">
    <property type="term" value="F:calcium-independent phospholipase A2 activity"/>
    <property type="evidence" value="ECO:0007669"/>
    <property type="project" value="TreeGrafter"/>
</dbReference>
<evidence type="ECO:0000259" key="7">
    <source>
        <dbReference type="PROSITE" id="PS50089"/>
    </source>
</evidence>
<keyword evidence="1" id="KW-0479">Metal-binding</keyword>
<keyword evidence="10" id="KW-1185">Reference proteome</keyword>
<dbReference type="InterPro" id="IPR016035">
    <property type="entry name" value="Acyl_Trfase/lysoPLipase"/>
</dbReference>
<dbReference type="InterPro" id="IPR002641">
    <property type="entry name" value="PNPLA_dom"/>
</dbReference>
<dbReference type="EMBL" id="JAPZBR010000001">
    <property type="protein sequence ID" value="KAJ5366087.1"/>
    <property type="molecule type" value="Genomic_DNA"/>
</dbReference>
<evidence type="ECO:0000313" key="10">
    <source>
        <dbReference type="Proteomes" id="UP001148299"/>
    </source>
</evidence>
<dbReference type="GO" id="GO:0016020">
    <property type="term" value="C:membrane"/>
    <property type="evidence" value="ECO:0007669"/>
    <property type="project" value="TreeGrafter"/>
</dbReference>
<accession>A0A9W9V264</accession>
<sequence>MAAWIDLLCDASSQSLVDTGRLEEIVQGMSHPKTQYPSFISFIGNGNRIQALRALFPNNNVTRRGPAGLARLHLSTATAHTEHPIIFAESSLSGQTGLGDTERVRHSAEKHRRFSVPRGNSPLAHLQQEVIRERILPWTHILCLFVGTGPEFKDLQQLLMRPRGRLRTGTHPSPYVMRVIIILTGSPKAANVELKELVVNQLDGNYPGLNIKVLDLRNRFELSPSAAYDPLRRLILEEVQETRVELTQQHLLFSAFHLSALWSQHIQLCLGDWYSDGLDCLLFARKYFPPKTAIVDCLTEYLSQARYFSCPPSEIHSFVASALLIDAYPPEMHHFQPEIVFKTLYSKYCRAAWENQNDVDPDSNCEGVLAHFCEAFFQLSPTTSSTVLLDHHRRWGALHSTTTCFCCMCRSPEHMLPCRHSICDTCVVLVGSPSRKAEYFTDVFNCPICQNSFHHTIRQLPPTKRPVVFSMDGGGVRGIIQLGLLWALERRLGKGVSIAQIPDLWTGTSVEGALSVIDLNFNEVSAEQSFDKFPTLAQMIFGLPSKCMPKGIFSQFTNWLRCLAGFMADSHYDSENLEETLKEAVDPHRRIFDVPTANSTGCRVAIVTSRVSDGKACVWANYRGTGRQNAKAAYKFLTPRTESQNPFLWEVLLNSSNPKTETDVLYYRARCSVAAPFFFQPKLLPGFGIFQDGGVRANNPLAIAFKESSIVWPTAGKPDLLLSVGTGFSDSTTEESDSHRNFLQDRAVSRMIRATMSSPSSDGEQGFHEALNCIPDHVKADIFRVDQALPGPLPRLDDVGGLIGMAELQFTVPDDLVRAILATAFFFFELDQVPLKRHGVFNCQGSILCTRLDAKPLINRVVLEFPGARFRTIRGHDLGNISEDDGCLICGYYRKKVWFSVSSLEEITSIVIASSTHQQRIGGFPKSMEDFLKDQQAYSHFGRPDHLIGSWPPSRGCYCFRGTKRRVQFLEPSFRHKKRRL</sequence>
<dbReference type="GO" id="GO:0019369">
    <property type="term" value="P:arachidonate metabolic process"/>
    <property type="evidence" value="ECO:0007669"/>
    <property type="project" value="TreeGrafter"/>
</dbReference>
<gene>
    <name evidence="9" type="ORF">N7541_000028</name>
</gene>
<keyword evidence="6" id="KW-0378">Hydrolase</keyword>
<evidence type="ECO:0008006" key="11">
    <source>
        <dbReference type="Google" id="ProtNLM"/>
    </source>
</evidence>
<feature type="short sequence motif" description="DGA/G" evidence="6">
    <location>
        <begin position="692"/>
        <end position="694"/>
    </location>
</feature>
<dbReference type="GO" id="GO:0016042">
    <property type="term" value="P:lipid catabolic process"/>
    <property type="evidence" value="ECO:0007669"/>
    <property type="project" value="UniProtKB-UniRule"/>
</dbReference>
<evidence type="ECO:0000313" key="9">
    <source>
        <dbReference type="EMBL" id="KAJ5366087.1"/>
    </source>
</evidence>
<organism evidence="9 10">
    <name type="scientific">Penicillium brevicompactum</name>
    <dbReference type="NCBI Taxonomy" id="5074"/>
    <lineage>
        <taxon>Eukaryota</taxon>
        <taxon>Fungi</taxon>
        <taxon>Dikarya</taxon>
        <taxon>Ascomycota</taxon>
        <taxon>Pezizomycotina</taxon>
        <taxon>Eurotiomycetes</taxon>
        <taxon>Eurotiomycetidae</taxon>
        <taxon>Eurotiales</taxon>
        <taxon>Aspergillaceae</taxon>
        <taxon>Penicillium</taxon>
    </lineage>
</organism>
<evidence type="ECO:0000256" key="2">
    <source>
        <dbReference type="ARBA" id="ARBA00022771"/>
    </source>
</evidence>
<keyword evidence="3" id="KW-0862">Zinc</keyword>
<dbReference type="InterPro" id="IPR001841">
    <property type="entry name" value="Znf_RING"/>
</dbReference>
<dbReference type="CDD" id="cd07199">
    <property type="entry name" value="Pat17_PNPLA8_PNPLA9_like"/>
    <property type="match status" value="1"/>
</dbReference>
<dbReference type="GO" id="GO:0046486">
    <property type="term" value="P:glycerolipid metabolic process"/>
    <property type="evidence" value="ECO:0007669"/>
    <property type="project" value="UniProtKB-ARBA"/>
</dbReference>
<proteinExistence type="predicted"/>
<dbReference type="PANTHER" id="PTHR24185">
    <property type="entry name" value="CALCIUM-INDEPENDENT PHOSPHOLIPASE A2-GAMMA"/>
    <property type="match status" value="1"/>
</dbReference>
<reference evidence="9" key="2">
    <citation type="journal article" date="2023" name="IMA Fungus">
        <title>Comparative genomic study of the Penicillium genus elucidates a diverse pangenome and 15 lateral gene transfer events.</title>
        <authorList>
            <person name="Petersen C."/>
            <person name="Sorensen T."/>
            <person name="Nielsen M.R."/>
            <person name="Sondergaard T.E."/>
            <person name="Sorensen J.L."/>
            <person name="Fitzpatrick D.A."/>
            <person name="Frisvad J.C."/>
            <person name="Nielsen K.L."/>
        </authorList>
    </citation>
    <scope>NUCLEOTIDE SEQUENCE</scope>
    <source>
        <strain evidence="9">IBT 35675</strain>
    </source>
</reference>
<dbReference type="PANTHER" id="PTHR24185:SF8">
    <property type="entry name" value="PNPLA DOMAIN-CONTAINING PROTEIN"/>
    <property type="match status" value="1"/>
</dbReference>
<dbReference type="SUPFAM" id="SSF52151">
    <property type="entry name" value="FabD/lysophospholipase-like"/>
    <property type="match status" value="1"/>
</dbReference>
<evidence type="ECO:0000256" key="5">
    <source>
        <dbReference type="PROSITE-ProRule" id="PRU00175"/>
    </source>
</evidence>
<keyword evidence="4 6" id="KW-0443">Lipid metabolism</keyword>
<dbReference type="Proteomes" id="UP001148299">
    <property type="component" value="Unassembled WGS sequence"/>
</dbReference>
<evidence type="ECO:0000256" key="4">
    <source>
        <dbReference type="ARBA" id="ARBA00023098"/>
    </source>
</evidence>
<dbReference type="GO" id="GO:0008270">
    <property type="term" value="F:zinc ion binding"/>
    <property type="evidence" value="ECO:0007669"/>
    <property type="project" value="UniProtKB-KW"/>
</dbReference>
<keyword evidence="6" id="KW-0442">Lipid degradation</keyword>
<feature type="short sequence motif" description="GXGXXG" evidence="6">
    <location>
        <begin position="473"/>
        <end position="478"/>
    </location>
</feature>
<dbReference type="Pfam" id="PF01734">
    <property type="entry name" value="Patatin"/>
    <property type="match status" value="1"/>
</dbReference>
<evidence type="ECO:0000259" key="8">
    <source>
        <dbReference type="PROSITE" id="PS51635"/>
    </source>
</evidence>
<protein>
    <recommendedName>
        <fullName evidence="11">FabD/lysophospholipase-like protein</fullName>
    </recommendedName>
</protein>
<dbReference type="AlphaFoldDB" id="A0A9W9V264"/>
<keyword evidence="2 5" id="KW-0863">Zinc-finger</keyword>
<dbReference type="PROSITE" id="PS50089">
    <property type="entry name" value="ZF_RING_2"/>
    <property type="match status" value="1"/>
</dbReference>
<reference evidence="9" key="1">
    <citation type="submission" date="2022-12" db="EMBL/GenBank/DDBJ databases">
        <authorList>
            <person name="Petersen C."/>
        </authorList>
    </citation>
    <scope>NUCLEOTIDE SEQUENCE</scope>
    <source>
        <strain evidence="9">IBT 35675</strain>
    </source>
</reference>
<evidence type="ECO:0000256" key="6">
    <source>
        <dbReference type="PROSITE-ProRule" id="PRU01161"/>
    </source>
</evidence>
<comment type="caution">
    <text evidence="6">Lacks conserved residue(s) required for the propagation of feature annotation.</text>
</comment>
<comment type="caution">
    <text evidence="9">The sequence shown here is derived from an EMBL/GenBank/DDBJ whole genome shotgun (WGS) entry which is preliminary data.</text>
</comment>
<feature type="active site" description="Nucleophile" evidence="6">
    <location>
        <position position="509"/>
    </location>
</feature>
<dbReference type="Gene3D" id="3.40.1090.10">
    <property type="entry name" value="Cytosolic phospholipase A2 catalytic domain"/>
    <property type="match status" value="1"/>
</dbReference>
<feature type="domain" description="PNPLA" evidence="8">
    <location>
        <begin position="469"/>
        <end position="705"/>
    </location>
</feature>